<reference evidence="1" key="1">
    <citation type="submission" date="2015-11" db="EMBL/GenBank/DDBJ databases">
        <title>De novo transcriptome assembly of four potential Pierce s Disease insect vectors from Arizona vineyards.</title>
        <authorList>
            <person name="Tassone E.E."/>
        </authorList>
    </citation>
    <scope>NUCLEOTIDE SEQUENCE</scope>
</reference>
<organism evidence="1">
    <name type="scientific">Homalodisca liturata</name>
    <dbReference type="NCBI Taxonomy" id="320908"/>
    <lineage>
        <taxon>Eukaryota</taxon>
        <taxon>Metazoa</taxon>
        <taxon>Ecdysozoa</taxon>
        <taxon>Arthropoda</taxon>
        <taxon>Hexapoda</taxon>
        <taxon>Insecta</taxon>
        <taxon>Pterygota</taxon>
        <taxon>Neoptera</taxon>
        <taxon>Paraneoptera</taxon>
        <taxon>Hemiptera</taxon>
        <taxon>Auchenorrhyncha</taxon>
        <taxon>Membracoidea</taxon>
        <taxon>Cicadellidae</taxon>
        <taxon>Cicadellinae</taxon>
        <taxon>Proconiini</taxon>
        <taxon>Homalodisca</taxon>
    </lineage>
</organism>
<proteinExistence type="predicted"/>
<name>A0A1B6HQ09_9HEMI</name>
<protein>
    <submittedName>
        <fullName evidence="1">Uncharacterized protein</fullName>
    </submittedName>
</protein>
<sequence>MEPGGEEEDQQECPDNEQIIENDKQQPSLFRFFCSVIPIHRLLRDHHYIGPKVALGGIREDPVDEDDRIAAQHTKDYRNARSWEDVRKADRLALRSFWRDLVSNWNWHSAVLLLLLCAKYMIECVVSSPIYPCDLTGTPQCQGTNPVKSTTSVRANQMASSQTLPPGAQCQSQGAPLNYLEADEDVYEAIDDMRYKIQDVRNHILTSSLEDPDVFEKEIDNMTCRVQQLEHLVASQDGC</sequence>
<dbReference type="AlphaFoldDB" id="A0A1B6HQ09"/>
<evidence type="ECO:0000313" key="1">
    <source>
        <dbReference type="EMBL" id="JAS76759.1"/>
    </source>
</evidence>
<dbReference type="EMBL" id="GECU01030947">
    <property type="protein sequence ID" value="JAS76759.1"/>
    <property type="molecule type" value="Transcribed_RNA"/>
</dbReference>
<gene>
    <name evidence="1" type="ORF">g.20215</name>
</gene>
<accession>A0A1B6HQ09</accession>